<proteinExistence type="predicted"/>
<feature type="transmembrane region" description="Helical" evidence="1">
    <location>
        <begin position="211"/>
        <end position="234"/>
    </location>
</feature>
<dbReference type="Proteomes" id="UP000001460">
    <property type="component" value="Unassembled WGS sequence"/>
</dbReference>
<feature type="transmembrane region" description="Helical" evidence="1">
    <location>
        <begin position="100"/>
        <end position="121"/>
    </location>
</feature>
<evidence type="ECO:0000256" key="1">
    <source>
        <dbReference type="SAM" id="Phobius"/>
    </source>
</evidence>
<dbReference type="EMBL" id="DS989726">
    <property type="protein sequence ID" value="EEA05252.1"/>
    <property type="molecule type" value="Genomic_DNA"/>
</dbReference>
<keyword evidence="1" id="KW-1133">Transmembrane helix</keyword>
<reference evidence="2" key="1">
    <citation type="submission" date="2008-06" db="EMBL/GenBank/DDBJ databases">
        <authorList>
            <person name="Lorenzi H."/>
            <person name="Inman J."/>
            <person name="Miller J."/>
            <person name="Schobel S."/>
            <person name="Amedeo P."/>
            <person name="Caler E.V."/>
            <person name="da Silva J."/>
        </authorList>
    </citation>
    <scope>NUCLEOTIDE SEQUENCE [LARGE SCALE GENOMIC DNA]</scope>
    <source>
        <strain evidence="2">RN66</strain>
    </source>
</reference>
<dbReference type="AlphaFoldDB" id="B6AAL1"/>
<evidence type="ECO:0008006" key="4">
    <source>
        <dbReference type="Google" id="ProtNLM"/>
    </source>
</evidence>
<keyword evidence="1" id="KW-0472">Membrane</keyword>
<keyword evidence="1" id="KW-0812">Transmembrane</keyword>
<keyword evidence="3" id="KW-1185">Reference proteome</keyword>
<sequence length="425" mass="47687">MKKIFNKETNEKVKINENKIKDPIIPNNTLYNILRGVICFLTLLVSLAYLIFGCSYTLKYKTFIFENNNSEIIEGTLKGLNGEFIIWHAVTPISLVSRNVSILCFISFITIGVYLLIFAMCTACKKYKFIQPWYFVVMGIFTFIGGIISIFISSKFYSVRIMTMLPDCPIQSVVSYDCSNALANDEIFAYDLCKAVEFFCVSESASMYRFYIQSIVIATLSFILCFLAFVYSIILHKLKIKYLKESSKINENKVCKSNEDIEMSNINLNSICIHEPRKLPSAIVPYGFFNSSGVVSPSGIITLPNSPASGPTICMSPMSMNHGSQSKFINIPAGIVVTTTTSCKGASMNSSNPFKSHKFVHDSNINITPTPLLSNNTGGAIQNSNCMQEHQIQNNTISPTHPTNMQCDHCQNSNNLHNHSWNHYY</sequence>
<dbReference type="OrthoDB" id="343964at2759"/>
<feature type="transmembrane region" description="Helical" evidence="1">
    <location>
        <begin position="29"/>
        <end position="52"/>
    </location>
</feature>
<dbReference type="RefSeq" id="XP_002139601.1">
    <property type="nucleotide sequence ID" value="XM_002139565.1"/>
</dbReference>
<name>B6AAL1_CRYMR</name>
<organism evidence="2 3">
    <name type="scientific">Cryptosporidium muris (strain RN66)</name>
    <dbReference type="NCBI Taxonomy" id="441375"/>
    <lineage>
        <taxon>Eukaryota</taxon>
        <taxon>Sar</taxon>
        <taxon>Alveolata</taxon>
        <taxon>Apicomplexa</taxon>
        <taxon>Conoidasida</taxon>
        <taxon>Coccidia</taxon>
        <taxon>Eucoccidiorida</taxon>
        <taxon>Eimeriorina</taxon>
        <taxon>Cryptosporidiidae</taxon>
        <taxon>Cryptosporidium</taxon>
    </lineage>
</organism>
<accession>B6AAL1</accession>
<dbReference type="VEuPathDB" id="CryptoDB:CMU_043260"/>
<dbReference type="GeneID" id="6994539"/>
<protein>
    <recommendedName>
        <fullName evidence="4">Transmembrane protein</fullName>
    </recommendedName>
</protein>
<evidence type="ECO:0000313" key="3">
    <source>
        <dbReference type="Proteomes" id="UP000001460"/>
    </source>
</evidence>
<gene>
    <name evidence="2" type="ORF">CMU_043260</name>
</gene>
<evidence type="ECO:0000313" key="2">
    <source>
        <dbReference type="EMBL" id="EEA05252.1"/>
    </source>
</evidence>
<feature type="transmembrane region" description="Helical" evidence="1">
    <location>
        <begin position="133"/>
        <end position="152"/>
    </location>
</feature>